<dbReference type="EMBL" id="FNUZ01000001">
    <property type="protein sequence ID" value="SEF50131.1"/>
    <property type="molecule type" value="Genomic_DNA"/>
</dbReference>
<dbReference type="AlphaFoldDB" id="A0A1H5SJY9"/>
<keyword evidence="3" id="KW-1185">Reference proteome</keyword>
<reference evidence="2 3" key="1">
    <citation type="submission" date="2016-10" db="EMBL/GenBank/DDBJ databases">
        <authorList>
            <person name="de Groot N.N."/>
        </authorList>
    </citation>
    <scope>NUCLEOTIDE SEQUENCE [LARGE SCALE GENOMIC DNA]</scope>
    <source>
        <strain evidence="2 3">DSM 26915</strain>
    </source>
</reference>
<sequence length="72" mass="8136">MTKTDPTVRQGRILALVVAGLGIFWIAITALGGALDWSQRTRALFDLAVLAGFGWALWMIYQLWRSRQKDKD</sequence>
<dbReference type="Pfam" id="PF17272">
    <property type="entry name" value="DUF5337"/>
    <property type="match status" value="1"/>
</dbReference>
<evidence type="ECO:0000313" key="3">
    <source>
        <dbReference type="Proteomes" id="UP000236752"/>
    </source>
</evidence>
<dbReference type="InterPro" id="IPR020308">
    <property type="entry name" value="Uncharacterised_Ynq1"/>
</dbReference>
<accession>A0A1H5SJY9</accession>
<keyword evidence="1" id="KW-1133">Transmembrane helix</keyword>
<organism evidence="2 3">
    <name type="scientific">Thalassococcus halodurans</name>
    <dbReference type="NCBI Taxonomy" id="373675"/>
    <lineage>
        <taxon>Bacteria</taxon>
        <taxon>Pseudomonadati</taxon>
        <taxon>Pseudomonadota</taxon>
        <taxon>Alphaproteobacteria</taxon>
        <taxon>Rhodobacterales</taxon>
        <taxon>Roseobacteraceae</taxon>
        <taxon>Thalassococcus</taxon>
    </lineage>
</organism>
<keyword evidence="1" id="KW-0472">Membrane</keyword>
<proteinExistence type="predicted"/>
<keyword evidence="1" id="KW-0812">Transmembrane</keyword>
<dbReference type="Proteomes" id="UP000236752">
    <property type="component" value="Unassembled WGS sequence"/>
</dbReference>
<evidence type="ECO:0000256" key="1">
    <source>
        <dbReference type="SAM" id="Phobius"/>
    </source>
</evidence>
<protein>
    <recommendedName>
        <fullName evidence="4">DUF5337 domain-containing protein</fullName>
    </recommendedName>
</protein>
<name>A0A1H5SJY9_9RHOB</name>
<dbReference type="RefSeq" id="WP_103908649.1">
    <property type="nucleotide sequence ID" value="NZ_FNUZ01000001.1"/>
</dbReference>
<evidence type="ECO:0008006" key="4">
    <source>
        <dbReference type="Google" id="ProtNLM"/>
    </source>
</evidence>
<gene>
    <name evidence="2" type="ORF">SAMN04488045_0237</name>
</gene>
<evidence type="ECO:0000313" key="2">
    <source>
        <dbReference type="EMBL" id="SEF50131.1"/>
    </source>
</evidence>
<feature type="transmembrane region" description="Helical" evidence="1">
    <location>
        <begin position="12"/>
        <end position="31"/>
    </location>
</feature>
<dbReference type="OrthoDB" id="7658896at2"/>
<feature type="transmembrane region" description="Helical" evidence="1">
    <location>
        <begin position="43"/>
        <end position="64"/>
    </location>
</feature>